<protein>
    <recommendedName>
        <fullName evidence="4">Cyclin-like protein</fullName>
    </recommendedName>
</protein>
<feature type="compositionally biased region" description="Polar residues" evidence="1">
    <location>
        <begin position="1"/>
        <end position="20"/>
    </location>
</feature>
<comment type="caution">
    <text evidence="2">The sequence shown here is derived from an EMBL/GenBank/DDBJ whole genome shotgun (WGS) entry which is preliminary data.</text>
</comment>
<evidence type="ECO:0000313" key="3">
    <source>
        <dbReference type="Proteomes" id="UP000664132"/>
    </source>
</evidence>
<dbReference type="InterPro" id="IPR043198">
    <property type="entry name" value="Cyclin/Ssn8"/>
</dbReference>
<proteinExistence type="predicted"/>
<evidence type="ECO:0000256" key="1">
    <source>
        <dbReference type="SAM" id="MobiDB-lite"/>
    </source>
</evidence>
<dbReference type="SUPFAM" id="SSF47954">
    <property type="entry name" value="Cyclin-like"/>
    <property type="match status" value="2"/>
</dbReference>
<gene>
    <name evidence="2" type="ORF">IFR04_004116</name>
</gene>
<evidence type="ECO:0000313" key="2">
    <source>
        <dbReference type="EMBL" id="KAG4422768.1"/>
    </source>
</evidence>
<dbReference type="EMBL" id="JAFJYH010000044">
    <property type="protein sequence ID" value="KAG4422768.1"/>
    <property type="molecule type" value="Genomic_DNA"/>
</dbReference>
<sequence length="319" mass="35125">MSHLTNPLATPNQLSSNPSSHLPPEIQDSIRFYTARLTQAAGILLRLPQDITAQANVLLFRYWLVDGMMEWEFSDVSAATLYLTAKISASPRSLRSITNVYAFLTSPTGEEYLSSSSPIDKDTKPDPTTYYLSESTYITKRNHLLRLEGQILNALGFNTHVALPHPLAITYLQTVDVFSSSHKSKSKNIGKQVAARTIAHLNTALLSPQQLYLTHQPSALATAAIYLAARETGLKLPEVEWWEVFDVEREELGFLVVGMGSLEGVVGREVERWGKGKGKGMIGRRDVEGVLGNGNGRPGDVVEDEESEMGRLLDEKVGA</sequence>
<dbReference type="OrthoDB" id="10264655at2759"/>
<dbReference type="GO" id="GO:0006357">
    <property type="term" value="P:regulation of transcription by RNA polymerase II"/>
    <property type="evidence" value="ECO:0007669"/>
    <property type="project" value="InterPro"/>
</dbReference>
<organism evidence="2 3">
    <name type="scientific">Cadophora malorum</name>
    <dbReference type="NCBI Taxonomy" id="108018"/>
    <lineage>
        <taxon>Eukaryota</taxon>
        <taxon>Fungi</taxon>
        <taxon>Dikarya</taxon>
        <taxon>Ascomycota</taxon>
        <taxon>Pezizomycotina</taxon>
        <taxon>Leotiomycetes</taxon>
        <taxon>Helotiales</taxon>
        <taxon>Ploettnerulaceae</taxon>
        <taxon>Cadophora</taxon>
    </lineage>
</organism>
<evidence type="ECO:0008006" key="4">
    <source>
        <dbReference type="Google" id="ProtNLM"/>
    </source>
</evidence>
<dbReference type="InterPro" id="IPR036915">
    <property type="entry name" value="Cyclin-like_sf"/>
</dbReference>
<feature type="region of interest" description="Disordered" evidence="1">
    <location>
        <begin position="1"/>
        <end position="21"/>
    </location>
</feature>
<dbReference type="GO" id="GO:0016538">
    <property type="term" value="F:cyclin-dependent protein serine/threonine kinase regulator activity"/>
    <property type="evidence" value="ECO:0007669"/>
    <property type="project" value="InterPro"/>
</dbReference>
<dbReference type="AlphaFoldDB" id="A0A8H8BTA7"/>
<name>A0A8H8BTA7_9HELO</name>
<feature type="compositionally biased region" description="Basic and acidic residues" evidence="1">
    <location>
        <begin position="308"/>
        <end position="319"/>
    </location>
</feature>
<accession>A0A8H8BTA7</accession>
<feature type="region of interest" description="Disordered" evidence="1">
    <location>
        <begin position="284"/>
        <end position="319"/>
    </location>
</feature>
<dbReference type="PANTHER" id="PTHR10026">
    <property type="entry name" value="CYCLIN"/>
    <property type="match status" value="1"/>
</dbReference>
<keyword evidence="3" id="KW-1185">Reference proteome</keyword>
<dbReference type="Proteomes" id="UP000664132">
    <property type="component" value="Unassembled WGS sequence"/>
</dbReference>
<reference evidence="2" key="1">
    <citation type="submission" date="2021-02" db="EMBL/GenBank/DDBJ databases">
        <title>Genome sequence Cadophora malorum strain M34.</title>
        <authorList>
            <person name="Stefanovic E."/>
            <person name="Vu D."/>
            <person name="Scully C."/>
            <person name="Dijksterhuis J."/>
            <person name="Roader J."/>
            <person name="Houbraken J."/>
        </authorList>
    </citation>
    <scope>NUCLEOTIDE SEQUENCE</scope>
    <source>
        <strain evidence="2">M34</strain>
    </source>
</reference>
<dbReference type="Gene3D" id="1.10.472.10">
    <property type="entry name" value="Cyclin-like"/>
    <property type="match status" value="2"/>
</dbReference>